<protein>
    <recommendedName>
        <fullName evidence="3">SRPBCC family protein</fullName>
    </recommendedName>
</protein>
<accession>A0ABQ3JDQ6</accession>
<keyword evidence="2" id="KW-1185">Reference proteome</keyword>
<dbReference type="SUPFAM" id="SSF55961">
    <property type="entry name" value="Bet v1-like"/>
    <property type="match status" value="1"/>
</dbReference>
<dbReference type="Proteomes" id="UP000605897">
    <property type="component" value="Unassembled WGS sequence"/>
</dbReference>
<evidence type="ECO:0008006" key="3">
    <source>
        <dbReference type="Google" id="ProtNLM"/>
    </source>
</evidence>
<organism evidence="1 2">
    <name type="scientific">Amycolatopsis deserti</name>
    <dbReference type="NCBI Taxonomy" id="185696"/>
    <lineage>
        <taxon>Bacteria</taxon>
        <taxon>Bacillati</taxon>
        <taxon>Actinomycetota</taxon>
        <taxon>Actinomycetes</taxon>
        <taxon>Pseudonocardiales</taxon>
        <taxon>Pseudonocardiaceae</taxon>
        <taxon>Amycolatopsis</taxon>
    </lineage>
</organism>
<gene>
    <name evidence="1" type="ORF">GCM10017786_63080</name>
</gene>
<dbReference type="RefSeq" id="WP_191248301.1">
    <property type="nucleotide sequence ID" value="NZ_BNAU01000009.1"/>
</dbReference>
<reference evidence="2" key="1">
    <citation type="journal article" date="2019" name="Int. J. Syst. Evol. Microbiol.">
        <title>The Global Catalogue of Microorganisms (GCM) 10K type strain sequencing project: providing services to taxonomists for standard genome sequencing and annotation.</title>
        <authorList>
            <consortium name="The Broad Institute Genomics Platform"/>
            <consortium name="The Broad Institute Genome Sequencing Center for Infectious Disease"/>
            <person name="Wu L."/>
            <person name="Ma J."/>
        </authorList>
    </citation>
    <scope>NUCLEOTIDE SEQUENCE [LARGE SCALE GENOMIC DNA]</scope>
    <source>
        <strain evidence="2">CGMCC 4.7677</strain>
    </source>
</reference>
<dbReference type="EMBL" id="BNAU01000009">
    <property type="protein sequence ID" value="GHF20596.1"/>
    <property type="molecule type" value="Genomic_DNA"/>
</dbReference>
<comment type="caution">
    <text evidence="1">The sequence shown here is derived from an EMBL/GenBank/DDBJ whole genome shotgun (WGS) entry which is preliminary data.</text>
</comment>
<name>A0ABQ3JDQ6_9PSEU</name>
<evidence type="ECO:0000313" key="2">
    <source>
        <dbReference type="Proteomes" id="UP000605897"/>
    </source>
</evidence>
<sequence length="155" mass="17674">MVVNLHTRRFAVGETATGKLIDSLGGPGDRLWPRKWPPMRLELEVGATGGHGPVRYRVESYVPGRLLRCRFLRPRGFDGYHEFTALPGPDGTSELRHVVVVRLRRWALLTYPLFWRPAHDAALEDLLDRAERELTGTVARPARWSPYVRLLRALA</sequence>
<proteinExistence type="predicted"/>
<evidence type="ECO:0000313" key="1">
    <source>
        <dbReference type="EMBL" id="GHF20596.1"/>
    </source>
</evidence>